<evidence type="ECO:0000256" key="10">
    <source>
        <dbReference type="ARBA" id="ARBA00023225"/>
    </source>
</evidence>
<evidence type="ECO:0000256" key="11">
    <source>
        <dbReference type="SAM" id="Coils"/>
    </source>
</evidence>
<dbReference type="NCBIfam" id="TIGR02473">
    <property type="entry name" value="flagell_FliJ"/>
    <property type="match status" value="1"/>
</dbReference>
<dbReference type="InterPro" id="IPR012823">
    <property type="entry name" value="Flagell_FliJ"/>
</dbReference>
<feature type="coiled-coil region" evidence="11">
    <location>
        <begin position="88"/>
        <end position="115"/>
    </location>
</feature>
<protein>
    <recommendedName>
        <fullName evidence="3">Flagellar FliJ protein</fullName>
    </recommendedName>
</protein>
<comment type="subcellular location">
    <subcellularLocation>
        <location evidence="1">Cell membrane</location>
        <topology evidence="1">Peripheral membrane protein</topology>
        <orientation evidence="1">Cytoplasmic side</orientation>
    </subcellularLocation>
</comment>
<gene>
    <name evidence="12" type="primary">fliJ</name>
    <name evidence="12" type="ORF">H8R94_01495</name>
</gene>
<proteinExistence type="inferred from homology"/>
<evidence type="ECO:0000256" key="1">
    <source>
        <dbReference type="ARBA" id="ARBA00004413"/>
    </source>
</evidence>
<comment type="similarity">
    <text evidence="2">Belongs to the FliJ family.</text>
</comment>
<keyword evidence="12" id="KW-0966">Cell projection</keyword>
<name>A0ABR7GD02_9FIRM</name>
<evidence type="ECO:0000256" key="7">
    <source>
        <dbReference type="ARBA" id="ARBA00022795"/>
    </source>
</evidence>
<evidence type="ECO:0000256" key="3">
    <source>
        <dbReference type="ARBA" id="ARBA00020392"/>
    </source>
</evidence>
<keyword evidence="4" id="KW-0813">Transport</keyword>
<dbReference type="EMBL" id="JACOPG010000001">
    <property type="protein sequence ID" value="MBC5685299.1"/>
    <property type="molecule type" value="Genomic_DNA"/>
</dbReference>
<dbReference type="InterPro" id="IPR053716">
    <property type="entry name" value="Flag_assembly_chemotaxis_eff"/>
</dbReference>
<keyword evidence="8" id="KW-0653">Protein transport</keyword>
<keyword evidence="7" id="KW-1005">Bacterial flagellum biogenesis</keyword>
<comment type="caution">
    <text evidence="12">The sequence shown here is derived from an EMBL/GenBank/DDBJ whole genome shotgun (WGS) entry which is preliminary data.</text>
</comment>
<evidence type="ECO:0000256" key="2">
    <source>
        <dbReference type="ARBA" id="ARBA00010004"/>
    </source>
</evidence>
<keyword evidence="10" id="KW-1006">Bacterial flagellum protein export</keyword>
<evidence type="ECO:0000256" key="6">
    <source>
        <dbReference type="ARBA" id="ARBA00022500"/>
    </source>
</evidence>
<evidence type="ECO:0000313" key="12">
    <source>
        <dbReference type="EMBL" id="MBC5685299.1"/>
    </source>
</evidence>
<evidence type="ECO:0000256" key="8">
    <source>
        <dbReference type="ARBA" id="ARBA00022927"/>
    </source>
</evidence>
<accession>A0ABR7GD02</accession>
<dbReference type="RefSeq" id="WP_118281067.1">
    <property type="nucleotide sequence ID" value="NZ_JACOPG010000001.1"/>
</dbReference>
<evidence type="ECO:0000313" key="13">
    <source>
        <dbReference type="Proteomes" id="UP000643810"/>
    </source>
</evidence>
<evidence type="ECO:0000256" key="9">
    <source>
        <dbReference type="ARBA" id="ARBA00023136"/>
    </source>
</evidence>
<keyword evidence="11" id="KW-0175">Coiled coil</keyword>
<evidence type="ECO:0000256" key="4">
    <source>
        <dbReference type="ARBA" id="ARBA00022448"/>
    </source>
</evidence>
<keyword evidence="6" id="KW-0145">Chemotaxis</keyword>
<keyword evidence="12" id="KW-0969">Cilium</keyword>
<dbReference type="Proteomes" id="UP000643810">
    <property type="component" value="Unassembled WGS sequence"/>
</dbReference>
<evidence type="ECO:0000256" key="5">
    <source>
        <dbReference type="ARBA" id="ARBA00022475"/>
    </source>
</evidence>
<keyword evidence="5" id="KW-1003">Cell membrane</keyword>
<sequence length="150" mass="17747">MAKFRYRMQNILEIKEKMEEQEKVAYGIANARLLEEQEKLQKLFVRKAGYEARLKELTSAKLDIVEIQTCKRASDSVKSMIRDQMIAVHTAQRNLEMARKRLNEVMKERKTHENLKEKAFEAFKEELAAEEGKMTDELVSYTYHSKEEQE</sequence>
<keyword evidence="12" id="KW-0282">Flagellum</keyword>
<reference evidence="12 13" key="1">
    <citation type="submission" date="2020-08" db="EMBL/GenBank/DDBJ databases">
        <title>Genome public.</title>
        <authorList>
            <person name="Liu C."/>
            <person name="Sun Q."/>
        </authorList>
    </citation>
    <scope>NUCLEOTIDE SEQUENCE [LARGE SCALE GENOMIC DNA]</scope>
    <source>
        <strain evidence="12 13">NSJ-9</strain>
    </source>
</reference>
<dbReference type="Pfam" id="PF02050">
    <property type="entry name" value="FliJ"/>
    <property type="match status" value="1"/>
</dbReference>
<keyword evidence="9" id="KW-0472">Membrane</keyword>
<keyword evidence="13" id="KW-1185">Reference proteome</keyword>
<organism evidence="12 13">
    <name type="scientific">Roseburia lenta</name>
    <dbReference type="NCBI Taxonomy" id="2763061"/>
    <lineage>
        <taxon>Bacteria</taxon>
        <taxon>Bacillati</taxon>
        <taxon>Bacillota</taxon>
        <taxon>Clostridia</taxon>
        <taxon>Lachnospirales</taxon>
        <taxon>Lachnospiraceae</taxon>
        <taxon>Roseburia</taxon>
    </lineage>
</organism>
<dbReference type="Gene3D" id="1.10.287.1700">
    <property type="match status" value="1"/>
</dbReference>